<dbReference type="InterPro" id="IPR017871">
    <property type="entry name" value="ABC_transporter-like_CS"/>
</dbReference>
<evidence type="ECO:0000256" key="3">
    <source>
        <dbReference type="ARBA" id="ARBA00022840"/>
    </source>
</evidence>
<dbReference type="EMBL" id="JAESVA010000015">
    <property type="protein sequence ID" value="MCB8883699.1"/>
    <property type="molecule type" value="Genomic_DNA"/>
</dbReference>
<dbReference type="PROSITE" id="PS00211">
    <property type="entry name" value="ABC_TRANSPORTER_1"/>
    <property type="match status" value="1"/>
</dbReference>
<feature type="domain" description="ABC transporter" evidence="4">
    <location>
        <begin position="6"/>
        <end position="236"/>
    </location>
</feature>
<dbReference type="FunFam" id="3.40.50.300:FF:000425">
    <property type="entry name" value="Probable ABC transporter, ATP-binding subunit"/>
    <property type="match status" value="1"/>
</dbReference>
<dbReference type="PROSITE" id="PS50893">
    <property type="entry name" value="ABC_TRANSPORTER_2"/>
    <property type="match status" value="1"/>
</dbReference>
<protein>
    <submittedName>
        <fullName evidence="5">ABC transporter ATP-binding protein</fullName>
    </submittedName>
</protein>
<gene>
    <name evidence="5" type="ORF">ACELLULO517_25845</name>
</gene>
<dbReference type="SMART" id="SM00382">
    <property type="entry name" value="AAA"/>
    <property type="match status" value="1"/>
</dbReference>
<dbReference type="InterPro" id="IPR027417">
    <property type="entry name" value="P-loop_NTPase"/>
</dbReference>
<dbReference type="Gene3D" id="3.40.50.300">
    <property type="entry name" value="P-loop containing nucleotide triphosphate hydrolases"/>
    <property type="match status" value="1"/>
</dbReference>
<keyword evidence="1" id="KW-0813">Transport</keyword>
<dbReference type="GO" id="GO:0043190">
    <property type="term" value="C:ATP-binding cassette (ABC) transporter complex"/>
    <property type="evidence" value="ECO:0007669"/>
    <property type="project" value="InterPro"/>
</dbReference>
<reference evidence="5 6" key="1">
    <citation type="journal article" date="2021" name="Microorganisms">
        <title>Acidisoma silvae sp. nov. and Acidisomacellulosilytica sp. nov., Two Acidophilic Bacteria Isolated from Decaying Wood, Hydrolyzing Cellulose and Producing Poly-3-hydroxybutyrate.</title>
        <authorList>
            <person name="Mieszkin S."/>
            <person name="Pouder E."/>
            <person name="Uroz S."/>
            <person name="Simon-Colin C."/>
            <person name="Alain K."/>
        </authorList>
    </citation>
    <scope>NUCLEOTIDE SEQUENCE [LARGE SCALE GENOMIC DNA]</scope>
    <source>
        <strain evidence="5 6">HW T5.17</strain>
    </source>
</reference>
<dbReference type="GO" id="GO:0022857">
    <property type="term" value="F:transmembrane transporter activity"/>
    <property type="evidence" value="ECO:0007669"/>
    <property type="project" value="InterPro"/>
</dbReference>
<dbReference type="Pfam" id="PF00005">
    <property type="entry name" value="ABC_tran"/>
    <property type="match status" value="1"/>
</dbReference>
<keyword evidence="2" id="KW-0547">Nucleotide-binding</keyword>
<dbReference type="GO" id="GO:0005524">
    <property type="term" value="F:ATP binding"/>
    <property type="evidence" value="ECO:0007669"/>
    <property type="project" value="UniProtKB-KW"/>
</dbReference>
<evidence type="ECO:0000256" key="2">
    <source>
        <dbReference type="ARBA" id="ARBA00022741"/>
    </source>
</evidence>
<evidence type="ECO:0000313" key="6">
    <source>
        <dbReference type="Proteomes" id="UP000721844"/>
    </source>
</evidence>
<comment type="caution">
    <text evidence="5">The sequence shown here is derived from an EMBL/GenBank/DDBJ whole genome shotgun (WGS) entry which is preliminary data.</text>
</comment>
<name>A0A963Z6D6_9PROT</name>
<keyword evidence="6" id="KW-1185">Reference proteome</keyword>
<dbReference type="GO" id="GO:0016887">
    <property type="term" value="F:ATP hydrolysis activity"/>
    <property type="evidence" value="ECO:0007669"/>
    <property type="project" value="InterPro"/>
</dbReference>
<dbReference type="PANTHER" id="PTHR42781:SF4">
    <property type="entry name" value="SPERMIDINE_PUTRESCINE IMPORT ATP-BINDING PROTEIN POTA"/>
    <property type="match status" value="1"/>
</dbReference>
<dbReference type="AlphaFoldDB" id="A0A963Z6D6"/>
<dbReference type="SUPFAM" id="SSF50331">
    <property type="entry name" value="MOP-like"/>
    <property type="match status" value="1"/>
</dbReference>
<evidence type="ECO:0000256" key="1">
    <source>
        <dbReference type="ARBA" id="ARBA00022448"/>
    </source>
</evidence>
<evidence type="ECO:0000313" key="5">
    <source>
        <dbReference type="EMBL" id="MCB8883699.1"/>
    </source>
</evidence>
<dbReference type="InterPro" id="IPR013611">
    <property type="entry name" value="Transp-assoc_OB_typ2"/>
</dbReference>
<sequence>MVGPLLELRGLAKRYGAHTAVHPTSLAIEKNDFFAILGPSGCGKTTLLRMIGGFVPPSEGRILVAGADVTRLPPERRPTGMVFQNYGLFPHMTARQNIAYGLRLRRTARRDLDRAVDEMLALVHLEAFADRLVPQLSGGQRQRVALARALILKPQVLLLDEPLAALDLKLRKAMHRELRQIHQAIGGTFILVSHDQTEVMTLANRVAVMNGGKVVQQGAPRDIYTRPADAFVSAFVGEANILPANRLRGVIELAPGTVLADPGPDQPVNVVIRPEQIQFGPGAETAIRLQARMVDAIFLGPFSHLRCELATGASLLVQIDSNDLNRMPALGSNVTLGWQAGNHLVLDQA</sequence>
<evidence type="ECO:0000259" key="4">
    <source>
        <dbReference type="PROSITE" id="PS50893"/>
    </source>
</evidence>
<dbReference type="GO" id="GO:0015697">
    <property type="term" value="P:quaternary ammonium group transport"/>
    <property type="evidence" value="ECO:0007669"/>
    <property type="project" value="UniProtKB-ARBA"/>
</dbReference>
<dbReference type="InterPro" id="IPR050093">
    <property type="entry name" value="ABC_SmlMolc_Importer"/>
</dbReference>
<keyword evidence="3 5" id="KW-0067">ATP-binding</keyword>
<dbReference type="InterPro" id="IPR008995">
    <property type="entry name" value="Mo/tungstate-bd_C_term_dom"/>
</dbReference>
<proteinExistence type="predicted"/>
<dbReference type="RefSeq" id="WP_227310383.1">
    <property type="nucleotide sequence ID" value="NZ_JAESVA010000015.1"/>
</dbReference>
<dbReference type="InterPro" id="IPR003439">
    <property type="entry name" value="ABC_transporter-like_ATP-bd"/>
</dbReference>
<dbReference type="InterPro" id="IPR003593">
    <property type="entry name" value="AAA+_ATPase"/>
</dbReference>
<dbReference type="SUPFAM" id="SSF52540">
    <property type="entry name" value="P-loop containing nucleoside triphosphate hydrolases"/>
    <property type="match status" value="1"/>
</dbReference>
<organism evidence="5 6">
    <name type="scientific">Acidisoma cellulosilyticum</name>
    <dbReference type="NCBI Taxonomy" id="2802395"/>
    <lineage>
        <taxon>Bacteria</taxon>
        <taxon>Pseudomonadati</taxon>
        <taxon>Pseudomonadota</taxon>
        <taxon>Alphaproteobacteria</taxon>
        <taxon>Acetobacterales</taxon>
        <taxon>Acidocellaceae</taxon>
        <taxon>Acidisoma</taxon>
    </lineage>
</organism>
<dbReference type="PANTHER" id="PTHR42781">
    <property type="entry name" value="SPERMIDINE/PUTRESCINE IMPORT ATP-BINDING PROTEIN POTA"/>
    <property type="match status" value="1"/>
</dbReference>
<accession>A0A963Z6D6</accession>
<dbReference type="Pfam" id="PF08402">
    <property type="entry name" value="TOBE_2"/>
    <property type="match status" value="1"/>
</dbReference>
<dbReference type="Proteomes" id="UP000721844">
    <property type="component" value="Unassembled WGS sequence"/>
</dbReference>